<dbReference type="eggNOG" id="ENOG502T932">
    <property type="taxonomic scope" value="Eukaryota"/>
</dbReference>
<dbReference type="SMR" id="Q9V9T0"/>
<evidence type="ECO:0000313" key="2">
    <source>
        <dbReference type="EMBL" id="AAF57204.1"/>
    </source>
</evidence>
<dbReference type="Proteomes" id="UP000000803">
    <property type="component" value="Chromosome 3R"/>
</dbReference>
<dbReference type="EMBL" id="AY069322">
    <property type="protein sequence ID" value="AAL39467.1"/>
    <property type="molecule type" value="mRNA"/>
</dbReference>
<reference evidence="3" key="2">
    <citation type="submission" date="2001-12" db="EMBL/GenBank/DDBJ databases">
        <authorList>
            <person name="Stapleton M."/>
            <person name="Brokstein P."/>
            <person name="Hong L."/>
            <person name="Agbayani A."/>
            <person name="Carlson J."/>
            <person name="Champe M."/>
            <person name="Chavez C."/>
            <person name="Dorsett V."/>
            <person name="Farfan D."/>
            <person name="Frise E."/>
            <person name="George R."/>
            <person name="Gonzalez M."/>
            <person name="Guarin H."/>
            <person name="Li P."/>
            <person name="Liao G."/>
            <person name="Miranda A."/>
            <person name="Mungall C.J."/>
            <person name="Nunoo J."/>
            <person name="Pacleb J."/>
            <person name="Paragas V."/>
            <person name="Park S."/>
            <person name="Phouanenavong S."/>
            <person name="Wan K."/>
            <person name="Yu C."/>
            <person name="Lewis S.E."/>
            <person name="Rubin G.M."/>
            <person name="Celniker S."/>
        </authorList>
    </citation>
    <scope>NUCLEOTIDE SEQUENCE</scope>
    <source>
        <strain evidence="3">Berkeley</strain>
    </source>
</reference>
<dbReference type="RefSeq" id="NP_651900.1">
    <property type="nucleotide sequence ID" value="NM_143643.3"/>
</dbReference>
<organism evidence="2 5">
    <name type="scientific">Drosophila melanogaster</name>
    <name type="common">Fruit fly</name>
    <dbReference type="NCBI Taxonomy" id="7227"/>
    <lineage>
        <taxon>Eukaryota</taxon>
        <taxon>Metazoa</taxon>
        <taxon>Ecdysozoa</taxon>
        <taxon>Arthropoda</taxon>
        <taxon>Hexapoda</taxon>
        <taxon>Insecta</taxon>
        <taxon>Pterygota</taxon>
        <taxon>Neoptera</taxon>
        <taxon>Endopterygota</taxon>
        <taxon>Diptera</taxon>
        <taxon>Brachycera</taxon>
        <taxon>Muscomorpha</taxon>
        <taxon>Ephydroidea</taxon>
        <taxon>Drosophilidae</taxon>
        <taxon>Drosophila</taxon>
        <taxon>Sophophora</taxon>
    </lineage>
</organism>
<dbReference type="PaxDb" id="7227-FBpp0085206"/>
<dbReference type="AlphaFoldDB" id="Q9V9T0"/>
<keyword evidence="5" id="KW-1185">Reference proteome</keyword>
<dbReference type="EMBL" id="AE014297">
    <property type="protein sequence ID" value="AAF57204.1"/>
    <property type="molecule type" value="Genomic_DNA"/>
</dbReference>
<dbReference type="IntAct" id="Q9V9T0">
    <property type="interactions" value="2"/>
</dbReference>
<evidence type="ECO:0000256" key="1">
    <source>
        <dbReference type="SAM" id="MobiDB-lite"/>
    </source>
</evidence>
<dbReference type="DNASU" id="43755"/>
<dbReference type="OMA" id="QCVQRNN"/>
<name>Q9V9T0_DROME</name>
<reference evidence="2 5" key="10">
    <citation type="journal article" date="2007" name="Science">
        <title>Sequence finishing and mapping of Drosophila melanogaster heterochromatin.</title>
        <authorList>
            <person name="Hoskins R.A."/>
            <person name="Carlson J.W."/>
            <person name="Kennedy C."/>
            <person name="Acevedo D."/>
            <person name="Evans-Holm M."/>
            <person name="Frise E."/>
            <person name="Wan K.H."/>
            <person name="Park S."/>
            <person name="Mendez-Lago M."/>
            <person name="Rossi F."/>
            <person name="Villasante A."/>
            <person name="Dimitri P."/>
            <person name="Karpen G.H."/>
            <person name="Celniker S.E."/>
        </authorList>
    </citation>
    <scope>NUCLEOTIDE SEQUENCE [LARGE SCALE GENOMIC DNA]</scope>
    <source>
        <strain evidence="5">Berkeley</strain>
    </source>
</reference>
<reference evidence="2" key="11">
    <citation type="journal article" date="2015" name="G3 (Bethesda)">
        <title>Gene Model Annotations for Drosophila melanogaster: Impact of High-Throughput Data.</title>
        <authorList>
            <consortium name="FlyBase Consortium"/>
            <person name="Matthews B.B."/>
            <person name="Dos Santos G."/>
            <person name="Crosby M.A."/>
            <person name="Emmert D.B."/>
            <person name="St Pierre S.E."/>
            <person name="Gramates L.S."/>
            <person name="Zhou P."/>
            <person name="Schroeder A.J."/>
            <person name="Falls K."/>
            <person name="Strelets V."/>
            <person name="Russo S.M."/>
            <person name="Gelbart W.M."/>
            <person name="null"/>
        </authorList>
    </citation>
    <scope>NUCLEOTIDE SEQUENCE</scope>
</reference>
<reference evidence="2" key="12">
    <citation type="journal article" date="2015" name="G3 (Bethesda)">
        <title>Gene Model Annotations for Drosophila melanogaster: The Rule-Benders.</title>
        <authorList>
            <consortium name="FlyBase Consortium"/>
            <person name="Crosby M.A."/>
            <person name="Gramates L.S."/>
            <person name="Dos Santos G."/>
            <person name="Matthews B.B."/>
            <person name="St Pierre S.E."/>
            <person name="Zhou P."/>
            <person name="Schroeder A.J."/>
            <person name="Falls K."/>
            <person name="Emmert D.B."/>
            <person name="Russo S.M."/>
            <person name="Gelbart W.M."/>
            <person name="null"/>
        </authorList>
    </citation>
    <scope>NUCLEOTIDE SEQUENCE</scope>
</reference>
<reference evidence="5" key="5">
    <citation type="journal article" date="2002" name="Genome Biol.">
        <title>The transposable elements of the Drosophila melanogaster euchromatin: a genomics perspective.</title>
        <authorList>
            <person name="Kaminker J.S."/>
            <person name="Bergman C.M."/>
            <person name="Kronmiller B."/>
            <person name="Carlson J."/>
            <person name="Svirskas R."/>
            <person name="Patel S."/>
            <person name="Frise E."/>
            <person name="Wheeler D.A."/>
            <person name="Lewis S.E."/>
            <person name="Rubin G.M."/>
            <person name="Ashburner M."/>
            <person name="Celniker S.E."/>
        </authorList>
    </citation>
    <scope>NUCLEOTIDE SEQUENCE [LARGE SCALE GENOMIC DNA]</scope>
    <source>
        <strain evidence="5">Berkeley</strain>
    </source>
</reference>
<reference evidence="2 5" key="6">
    <citation type="journal article" date="2002" name="Genome Biol.">
        <title>Heterochromatic sequences in a Drosophila whole-genome shotgun assembly.</title>
        <authorList>
            <person name="Hoskins R.A."/>
            <person name="Smith C.D."/>
            <person name="Carlson J.W."/>
            <person name="Carvalho A.B."/>
            <person name="Halpern A."/>
            <person name="Kaminker J.S."/>
            <person name="Kennedy C."/>
            <person name="Mungall C.J."/>
            <person name="Sullivan B.A."/>
            <person name="Sutton G.G."/>
            <person name="Yasuhara J.C."/>
            <person name="Wakimoto B.T."/>
            <person name="Myers E.W."/>
            <person name="Celniker S.E."/>
            <person name="Rubin G.M."/>
            <person name="Karpen G.H."/>
        </authorList>
    </citation>
    <scope>NUCLEOTIDE SEQUENCE [LARGE SCALE GENOMIC DNA]</scope>
    <source>
        <strain evidence="5">Berkeley</strain>
    </source>
</reference>
<dbReference type="OrthoDB" id="8034037at2759"/>
<dbReference type="VEuPathDB" id="VectorBase:FBgn0039881"/>
<reference evidence="2" key="13">
    <citation type="journal article" date="2015" name="Genome Res.">
        <title>The Release 6 reference sequence of the Drosophila melanogaster genome.</title>
        <authorList>
            <person name="Hoskins R.A."/>
            <person name="Carlson J.W."/>
            <person name="Wan K.H."/>
            <person name="Park S."/>
            <person name="Mendez I."/>
            <person name="Galle S.E."/>
            <person name="Booth B.W."/>
            <person name="Pfeiffer B.D."/>
            <person name="George R.A."/>
            <person name="Svirskas R."/>
            <person name="Krzywinski M."/>
            <person name="Schein J."/>
            <person name="Accardo M.C."/>
            <person name="Damia E."/>
            <person name="Messina G."/>
            <person name="Mendez-Lago M."/>
            <person name="de Pablos B."/>
            <person name="Demakova O.V."/>
            <person name="Andreyeva E.N."/>
            <person name="Boldyreva L.V."/>
            <person name="Marra M."/>
            <person name="Carvalho A.B."/>
            <person name="Dimitri P."/>
            <person name="Villasante A."/>
            <person name="Zhimulev I.F."/>
            <person name="Rubin G.M."/>
            <person name="Karpen G.H."/>
            <person name="Celniker S.E."/>
        </authorList>
    </citation>
    <scope>NUCLEOTIDE SEQUENCE</scope>
</reference>
<dbReference type="FlyBase" id="FBgn0039881">
    <property type="gene designation" value="CG1971"/>
</dbReference>
<reference evidence="2" key="8">
    <citation type="submission" date="2006-08" db="EMBL/GenBank/DDBJ databases">
        <authorList>
            <person name="Celniker S."/>
            <person name="Carlson J."/>
            <person name="Wan K."/>
            <person name="Frise E."/>
            <person name="Hoskins R."/>
            <person name="Park S."/>
            <person name="Svirskas R."/>
            <person name="Rubin G."/>
        </authorList>
    </citation>
    <scope>NUCLEOTIDE SEQUENCE</scope>
</reference>
<dbReference type="UCSC" id="CG1971-RA">
    <property type="organism name" value="d. melanogaster"/>
</dbReference>
<dbReference type="BioGRID-ORCS" id="43755">
    <property type="hits" value="0 hits in 1 CRISPR screen"/>
</dbReference>
<dbReference type="AGR" id="FB:FBgn0039881"/>
<evidence type="ECO:0000313" key="4">
    <source>
        <dbReference type="FlyBase" id="FBgn0039881"/>
    </source>
</evidence>
<reference evidence="2 5" key="7">
    <citation type="journal article" date="2005" name="PLoS Comput. Biol.">
        <title>Combined evidence annotation of transposable elements in genome sequences.</title>
        <authorList>
            <person name="Quesneville H."/>
            <person name="Bergman C.M."/>
            <person name="Andrieu O."/>
            <person name="Autard D."/>
            <person name="Nouaud D."/>
            <person name="Ashburner M."/>
            <person name="Anxolabehere D."/>
        </authorList>
    </citation>
    <scope>NUCLEOTIDE SEQUENCE [LARGE SCALE GENOMIC DNA]</scope>
    <source>
        <strain evidence="5">Berkeley</strain>
    </source>
</reference>
<feature type="compositionally biased region" description="Basic and acidic residues" evidence="1">
    <location>
        <begin position="247"/>
        <end position="263"/>
    </location>
</feature>
<proteinExistence type="evidence at transcript level"/>
<reference evidence="2" key="15">
    <citation type="submission" date="2024-06" db="EMBL/GenBank/DDBJ databases">
        <title>Drosophila melanogaster release 4 sequence.</title>
        <authorList>
            <consortium name="Berkeley Drosophila Genome Project"/>
            <person name="Celniker S."/>
            <person name="Carlson J."/>
            <person name="Wan K."/>
            <person name="Pfeiffer B."/>
            <person name="Frise E."/>
            <person name="George R."/>
            <person name="Hoskins R."/>
            <person name="Stapleton M."/>
            <person name="Pacleb J."/>
            <person name="Park S."/>
            <person name="Svirskas R."/>
            <person name="Smith E."/>
            <person name="Yu C."/>
            <person name="Rubin G."/>
        </authorList>
    </citation>
    <scope>NUCLEOTIDE SEQUENCE</scope>
</reference>
<dbReference type="GeneID" id="43755"/>
<gene>
    <name evidence="2" type="primary">Dmel\CG1971</name>
    <name evidence="2 4" type="ORF">CG1971</name>
    <name evidence="2" type="ORF">Dmel_CG1971</name>
</gene>
<reference evidence="2" key="14">
    <citation type="submission" date="2023-12" db="EMBL/GenBank/DDBJ databases">
        <authorList>
            <consortium name="FlyBase"/>
        </authorList>
    </citation>
    <scope>NUCLEOTIDE SEQUENCE</scope>
</reference>
<sequence>MADNNSASESENIIPVFLSNFDEKEQVRQLSLYLHNLQDRLRQGIQEHQKVMQSSVQLLKEVGDVNDMMQLARCGHRAGASKIQRLIVGFETVNAVNAPQTSAVAGMSLPSDLTEIQGLLVEFEHLNESQVLRESQENFKRARDSLEKVLGFLEKIGSESSRPSPQGSQLFGCPSASRSLREKIEAFNKVLEAAPEKLGDTCRHFKECFCSCCTLDESFLSKGHNPLPVASKTNSGYEGDIDSEVEQPERSNNESGADIRADR</sequence>
<evidence type="ECO:0000313" key="5">
    <source>
        <dbReference type="Proteomes" id="UP000000803"/>
    </source>
</evidence>
<reference evidence="2 5" key="9">
    <citation type="journal article" date="2007" name="Science">
        <title>The Release 5.1 annotation of Drosophila melanogaster heterochromatin.</title>
        <authorList>
            <person name="Smith C.D."/>
            <person name="Shu S."/>
            <person name="Mungall C.J."/>
            <person name="Karpen G.H."/>
        </authorList>
    </citation>
    <scope>NUCLEOTIDE SEQUENCE [LARGE SCALE GENOMIC DNA]</scope>
    <source>
        <strain evidence="5">Berkeley</strain>
    </source>
</reference>
<feature type="region of interest" description="Disordered" evidence="1">
    <location>
        <begin position="224"/>
        <end position="263"/>
    </location>
</feature>
<reference evidence="5" key="3">
    <citation type="journal article" date="2002" name="Genome Biol.">
        <title>Finishing a whole-genome shotgun: release 3 of the Drosophila melanogaster euchromatic genome sequence.</title>
        <authorList>
            <person name="Celniker S.E."/>
            <person name="Wheeler D.A."/>
            <person name="Kronmiller B."/>
            <person name="Carlson J.W."/>
            <person name="Halpern A."/>
            <person name="Patel S."/>
            <person name="Adams M."/>
            <person name="Champe M."/>
            <person name="Dugan S.P."/>
            <person name="Frise E."/>
            <person name="Hodgson A."/>
            <person name="George R.A."/>
            <person name="Hoskins R.A."/>
            <person name="Laverty T."/>
            <person name="Muzny D.M."/>
            <person name="Nelson C.R."/>
            <person name="Pacleb J.M."/>
            <person name="Park S."/>
            <person name="Pfeiffer B.D."/>
            <person name="Richards S."/>
            <person name="Sodergren E.J."/>
            <person name="Svirskas R."/>
            <person name="Tabor P.E."/>
            <person name="Wan K."/>
            <person name="Stapleton M."/>
            <person name="Sutton G.G."/>
            <person name="Venter C."/>
            <person name="Weinstock G."/>
            <person name="Scherer S.E."/>
            <person name="Myers E.W."/>
            <person name="Gibbs R.A."/>
            <person name="Rubin G.M."/>
        </authorList>
    </citation>
    <scope>NUCLEOTIDE SEQUENCE [LARGE SCALE GENOMIC DNA]</scope>
    <source>
        <strain evidence="5">Berkeley</strain>
    </source>
</reference>
<accession>Q9V9T0</accession>
<reference evidence="5" key="4">
    <citation type="journal article" date="2002" name="Genome Biol.">
        <title>Annotation of the Drosophila melanogaster euchromatic genome: a systematic review.</title>
        <authorList>
            <person name="Misra S."/>
            <person name="Crosby M.A."/>
            <person name="Mungall C.J."/>
            <person name="Matthews B.B."/>
            <person name="Campbell K.S."/>
            <person name="Hradecky P."/>
            <person name="Huang Y."/>
            <person name="Kaminker J.S."/>
            <person name="Millburn G.H."/>
            <person name="Prochnik S.E."/>
            <person name="Smith C.D."/>
            <person name="Tupy J.L."/>
            <person name="Whitfied E.J."/>
            <person name="Bayraktaroglu L."/>
            <person name="Berman B.P."/>
            <person name="Bettencourt B.R."/>
            <person name="Celniker S.E."/>
            <person name="de Grey A.D."/>
            <person name="Drysdale R.A."/>
            <person name="Harris N.L."/>
            <person name="Richter J."/>
            <person name="Russo S."/>
            <person name="Schroeder A.J."/>
            <person name="Shu S.Q."/>
            <person name="Stapleton M."/>
            <person name="Yamada C."/>
            <person name="Ashburner M."/>
            <person name="Gelbart W.M."/>
            <person name="Rubin G.M."/>
            <person name="Lewis S.E."/>
        </authorList>
    </citation>
    <scope>GENOME REANNOTATION</scope>
    <source>
        <strain evidence="5">Berkeley</strain>
    </source>
</reference>
<evidence type="ECO:0000313" key="3">
    <source>
        <dbReference type="EMBL" id="AAL39467.1"/>
    </source>
</evidence>
<dbReference type="Bgee" id="FBgn0039881">
    <property type="expression patterns" value="Expressed in early-mid elongation-stage spermatid (Drosophila) in testis and 34 other cell types or tissues"/>
</dbReference>
<protein>
    <submittedName>
        <fullName evidence="3">LD03819p</fullName>
    </submittedName>
    <submittedName>
        <fullName evidence="2">Uncharacterized protein, isoform A</fullName>
    </submittedName>
</protein>
<dbReference type="ExpressionAtlas" id="Q9V9T0">
    <property type="expression patterns" value="baseline and differential"/>
</dbReference>
<reference evidence="2 5" key="1">
    <citation type="journal article" date="2000" name="Science">
        <title>The genome sequence of Drosophila melanogaster.</title>
        <authorList>
            <person name="Adams M.D."/>
            <person name="Celniker S.E."/>
            <person name="Holt R.A."/>
            <person name="Evans C.A."/>
            <person name="Gocayne J.D."/>
            <person name="Amanatides P.G."/>
            <person name="Scherer S.E."/>
            <person name="Li P.W."/>
            <person name="Hoskins R.A."/>
            <person name="Galle R.F."/>
            <person name="George R.A."/>
            <person name="Lewis S.E."/>
            <person name="Richards S."/>
            <person name="Ashburner M."/>
            <person name="Henderson S.N."/>
            <person name="Sutton G.G."/>
            <person name="Wortman J.R."/>
            <person name="Yandell M.D."/>
            <person name="Zhang Q."/>
            <person name="Chen L.X."/>
            <person name="Brandon R.C."/>
            <person name="Rogers Y.H."/>
            <person name="Blazej R.G."/>
            <person name="Champe M."/>
            <person name="Pfeiffer B.D."/>
            <person name="Wan K.H."/>
            <person name="Doyle C."/>
            <person name="Baxter E.G."/>
            <person name="Helt G."/>
            <person name="Nelson C.R."/>
            <person name="Gabor G.L."/>
            <person name="Abril J.F."/>
            <person name="Agbayani A."/>
            <person name="An H.J."/>
            <person name="Andrews-Pfannkoch C."/>
            <person name="Baldwin D."/>
            <person name="Ballew R.M."/>
            <person name="Basu A."/>
            <person name="Baxendale J."/>
            <person name="Bayraktaroglu L."/>
            <person name="Beasley E.M."/>
            <person name="Beeson K.Y."/>
            <person name="Benos P.V."/>
            <person name="Berman B.P."/>
            <person name="Bhandari D."/>
            <person name="Bolshakov S."/>
            <person name="Borkova D."/>
            <person name="Botchan M.R."/>
            <person name="Bouck J."/>
            <person name="Brokstein P."/>
            <person name="Brottier P."/>
            <person name="Burtis K.C."/>
            <person name="Busam D.A."/>
            <person name="Butler H."/>
            <person name="Cadieu E."/>
            <person name="Center A."/>
            <person name="Chandra I."/>
            <person name="Cherry J.M."/>
            <person name="Cawley S."/>
            <person name="Dahlke C."/>
            <person name="Davenport L.B."/>
            <person name="Davies P."/>
            <person name="de Pablos B."/>
            <person name="Delcher A."/>
            <person name="Deng Z."/>
            <person name="Mays A.D."/>
            <person name="Dew I."/>
            <person name="Dietz S.M."/>
            <person name="Dodson K."/>
            <person name="Doup L.E."/>
            <person name="Downes M."/>
            <person name="Dugan-Rocha S."/>
            <person name="Dunkov B.C."/>
            <person name="Dunn P."/>
            <person name="Durbin K.J."/>
            <person name="Evangelista C.C."/>
            <person name="Ferraz C."/>
            <person name="Ferriera S."/>
            <person name="Fleischmann W."/>
            <person name="Fosler C."/>
            <person name="Gabrielian A.E."/>
            <person name="Garg N.S."/>
            <person name="Gelbart W.M."/>
            <person name="Glasser K."/>
            <person name="Glodek A."/>
            <person name="Gong F."/>
            <person name="Gorrell J.H."/>
            <person name="Gu Z."/>
            <person name="Guan P."/>
            <person name="Harris M."/>
            <person name="Harris N.L."/>
            <person name="Harvey D."/>
            <person name="Heiman T.J."/>
            <person name="Hernandez J.R."/>
            <person name="Houck J."/>
            <person name="Hostin D."/>
            <person name="Houston K.A."/>
            <person name="Howland T.J."/>
            <person name="Wei M.H."/>
            <person name="Ibegwam C."/>
            <person name="Jalali M."/>
            <person name="Kalush F."/>
            <person name="Karpen G.H."/>
            <person name="Ke Z."/>
            <person name="Kennison J.A."/>
            <person name="Ketchum K.A."/>
            <person name="Kimmel B.E."/>
            <person name="Kodira C.D."/>
            <person name="Kraft C."/>
            <person name="Kravitz S."/>
            <person name="Kulp D."/>
            <person name="Lai Z."/>
            <person name="Lasko P."/>
            <person name="Lei Y."/>
            <person name="Levitsky A.A."/>
            <person name="Li J."/>
            <person name="Li Z."/>
            <person name="Liang Y."/>
            <person name="Lin X."/>
            <person name="Liu X."/>
            <person name="Mattei B."/>
            <person name="McIntosh T.C."/>
            <person name="McLeod M.P."/>
            <person name="McPherson D."/>
            <person name="Merkulov G."/>
            <person name="Milshina N.V."/>
            <person name="Mobarry C."/>
            <person name="Morris J."/>
            <person name="Moshrefi A."/>
            <person name="Mount S.M."/>
            <person name="Moy M."/>
            <person name="Murphy B."/>
            <person name="Murphy L."/>
            <person name="Muzny D.M."/>
            <person name="Nelson D.L."/>
            <person name="Nelson D.R."/>
            <person name="Nelson K.A."/>
            <person name="Nixon K."/>
            <person name="Nusskern D.R."/>
            <person name="Pacleb J.M."/>
            <person name="Palazzolo M."/>
            <person name="Pittman G.S."/>
            <person name="Pan S."/>
            <person name="Pollard J."/>
            <person name="Puri V."/>
            <person name="Reese M.G."/>
            <person name="Reinert K."/>
            <person name="Remington K."/>
            <person name="Saunders R.D."/>
            <person name="Scheeler F."/>
            <person name="Shen H."/>
            <person name="Shue B.C."/>
            <person name="Siden-Kiamos I."/>
            <person name="Simpson M."/>
            <person name="Skupski M.P."/>
            <person name="Smith T."/>
            <person name="Spier E."/>
            <person name="Spradling A.C."/>
            <person name="Stapleton M."/>
            <person name="Strong R."/>
            <person name="Sun E."/>
            <person name="Svirskas R."/>
            <person name="Tector C."/>
            <person name="Turner R."/>
            <person name="Venter E."/>
            <person name="Wang A.H."/>
            <person name="Wang X."/>
            <person name="Wang Z.Y."/>
            <person name="Wassarman D.A."/>
            <person name="Weinstock G.M."/>
            <person name="Weissenbach J."/>
            <person name="Williams S.M."/>
            <person name="WoodageT"/>
            <person name="Worley K.C."/>
            <person name="Wu D."/>
            <person name="Yang S."/>
            <person name="Yao Q.A."/>
            <person name="Ye J."/>
            <person name="Yeh R.F."/>
            <person name="Zaveri J.S."/>
            <person name="Zhan M."/>
            <person name="Zhang G."/>
            <person name="Zhao Q."/>
            <person name="Zheng L."/>
            <person name="Zheng X.H."/>
            <person name="Zhong F.N."/>
            <person name="Zhong W."/>
            <person name="Zhou X."/>
            <person name="Zhu S."/>
            <person name="Zhu X."/>
            <person name="Smith H.O."/>
            <person name="Gibbs R.A."/>
            <person name="Myers E.W."/>
            <person name="Rubin G.M."/>
            <person name="Venter J.C."/>
        </authorList>
    </citation>
    <scope>NUCLEOTIDE SEQUENCE [LARGE SCALE GENOMIC DNA]</scope>
    <source>
        <strain evidence="5">Berkeley</strain>
    </source>
</reference>